<feature type="region of interest" description="Disordered" evidence="1">
    <location>
        <begin position="53"/>
        <end position="73"/>
    </location>
</feature>
<accession>A0AAE3W307</accession>
<gene>
    <name evidence="2" type="ORF">J2S42_004656</name>
</gene>
<dbReference type="EMBL" id="JAUSUZ010000001">
    <property type="protein sequence ID" value="MDQ0367987.1"/>
    <property type="molecule type" value="Genomic_DNA"/>
</dbReference>
<comment type="caution">
    <text evidence="2">The sequence shown here is derived from an EMBL/GenBank/DDBJ whole genome shotgun (WGS) entry which is preliminary data.</text>
</comment>
<proteinExistence type="predicted"/>
<protein>
    <submittedName>
        <fullName evidence="2">Uncharacterized protein</fullName>
    </submittedName>
</protein>
<evidence type="ECO:0000256" key="1">
    <source>
        <dbReference type="SAM" id="MobiDB-lite"/>
    </source>
</evidence>
<reference evidence="2 3" key="1">
    <citation type="submission" date="2023-07" db="EMBL/GenBank/DDBJ databases">
        <title>Sequencing the genomes of 1000 actinobacteria strains.</title>
        <authorList>
            <person name="Klenk H.-P."/>
        </authorList>
    </citation>
    <scope>NUCLEOTIDE SEQUENCE [LARGE SCALE GENOMIC DNA]</scope>
    <source>
        <strain evidence="2 3">DSM 44709</strain>
    </source>
</reference>
<name>A0AAE3W307_9ACTN</name>
<dbReference type="AlphaFoldDB" id="A0AAE3W307"/>
<evidence type="ECO:0000313" key="2">
    <source>
        <dbReference type="EMBL" id="MDQ0367987.1"/>
    </source>
</evidence>
<dbReference type="Proteomes" id="UP001240236">
    <property type="component" value="Unassembled WGS sequence"/>
</dbReference>
<keyword evidence="3" id="KW-1185">Reference proteome</keyword>
<organism evidence="2 3">
    <name type="scientific">Catenuloplanes indicus</name>
    <dbReference type="NCBI Taxonomy" id="137267"/>
    <lineage>
        <taxon>Bacteria</taxon>
        <taxon>Bacillati</taxon>
        <taxon>Actinomycetota</taxon>
        <taxon>Actinomycetes</taxon>
        <taxon>Micromonosporales</taxon>
        <taxon>Micromonosporaceae</taxon>
        <taxon>Catenuloplanes</taxon>
    </lineage>
</organism>
<sequence>MTTHGVLLFALANANLGFTDMAGALLAAMPRIQAACEAATSGGIGWSSATAHCGTAGLQPRRPHPASNEDLRRDTPTLTVAWAIKATNRLNRHAVHLSALSREPAADLRLLGTGPR</sequence>
<evidence type="ECO:0000313" key="3">
    <source>
        <dbReference type="Proteomes" id="UP001240236"/>
    </source>
</evidence>